<feature type="transmembrane region" description="Helical" evidence="1">
    <location>
        <begin position="232"/>
        <end position="253"/>
    </location>
</feature>
<keyword evidence="1" id="KW-0812">Transmembrane</keyword>
<keyword evidence="3" id="KW-1185">Reference proteome</keyword>
<evidence type="ECO:0000313" key="2">
    <source>
        <dbReference type="EMBL" id="MCM8557968.1"/>
    </source>
</evidence>
<gene>
    <name evidence="2" type="ORF">NDO55_09060</name>
</gene>
<feature type="transmembrane region" description="Helical" evidence="1">
    <location>
        <begin position="193"/>
        <end position="212"/>
    </location>
</feature>
<proteinExistence type="predicted"/>
<dbReference type="Proteomes" id="UP001155128">
    <property type="component" value="Unassembled WGS sequence"/>
</dbReference>
<name>A0A9X2EH69_9SPHN</name>
<feature type="transmembrane region" description="Helical" evidence="1">
    <location>
        <begin position="69"/>
        <end position="90"/>
    </location>
</feature>
<feature type="transmembrane region" description="Helical" evidence="1">
    <location>
        <begin position="122"/>
        <end position="142"/>
    </location>
</feature>
<comment type="caution">
    <text evidence="2">The sequence shown here is derived from an EMBL/GenBank/DDBJ whole genome shotgun (WGS) entry which is preliminary data.</text>
</comment>
<dbReference type="RefSeq" id="WP_252114492.1">
    <property type="nucleotide sequence ID" value="NZ_JAMSHT010000001.1"/>
</dbReference>
<dbReference type="EMBL" id="JAMSHT010000001">
    <property type="protein sequence ID" value="MCM8557968.1"/>
    <property type="molecule type" value="Genomic_DNA"/>
</dbReference>
<evidence type="ECO:0000313" key="3">
    <source>
        <dbReference type="Proteomes" id="UP001155128"/>
    </source>
</evidence>
<reference evidence="2" key="1">
    <citation type="submission" date="2022-06" db="EMBL/GenBank/DDBJ databases">
        <title>Sphingomicrobium sedimins sp. nov., a marine bacterium isolated from tidal flat.</title>
        <authorList>
            <person name="Kim C.-H."/>
            <person name="Yoo Y."/>
            <person name="Kim J.-J."/>
        </authorList>
    </citation>
    <scope>NUCLEOTIDE SEQUENCE</scope>
    <source>
        <strain evidence="2">GRR-S6-50</strain>
    </source>
</reference>
<evidence type="ECO:0000256" key="1">
    <source>
        <dbReference type="SAM" id="Phobius"/>
    </source>
</evidence>
<keyword evidence="1" id="KW-1133">Transmembrane helix</keyword>
<accession>A0A9X2EH69</accession>
<keyword evidence="1" id="KW-0472">Membrane</keyword>
<feature type="transmembrane region" description="Helical" evidence="1">
    <location>
        <begin position="25"/>
        <end position="49"/>
    </location>
</feature>
<sequence length="268" mass="29241">MTARVHAQVQSIAETMSQRFSRRAAAILAGLEGSLTKVALAWMLLAMSACSIRVVASPTMGQVQGLATYFPYILVTLGPVASLFIALRLFRGGENMARPTSHLARLGRWKRVSVEQARAHELYGTGGIMVSLLIGMMINVPVRVAEYLVSIPAIPPVAPDWLATLHFMMTLDVVLLTSLYMVAFVAALKKVPWFPMFLACVWALDLAMQMGVAEAVKMTGLPGTVVDPLQTLLTGNTKKVLISAALWAPYLLLSKRVNVTYRQRVEAN</sequence>
<protein>
    <submittedName>
        <fullName evidence="2">DUF2569 domain-containing protein</fullName>
    </submittedName>
</protein>
<dbReference type="AlphaFoldDB" id="A0A9X2EH69"/>
<organism evidence="2 3">
    <name type="scientific">Sphingomicrobium sediminis</name>
    <dbReference type="NCBI Taxonomy" id="2950949"/>
    <lineage>
        <taxon>Bacteria</taxon>
        <taxon>Pseudomonadati</taxon>
        <taxon>Pseudomonadota</taxon>
        <taxon>Alphaproteobacteria</taxon>
        <taxon>Sphingomonadales</taxon>
        <taxon>Sphingomonadaceae</taxon>
        <taxon>Sphingomicrobium</taxon>
    </lineage>
</organism>
<feature type="transmembrane region" description="Helical" evidence="1">
    <location>
        <begin position="162"/>
        <end position="186"/>
    </location>
</feature>